<proteinExistence type="inferred from homology"/>
<dbReference type="Pfam" id="PF04041">
    <property type="entry name" value="Glyco_hydro_130"/>
    <property type="match status" value="1"/>
</dbReference>
<keyword evidence="4" id="KW-0378">Hydrolase</keyword>
<dbReference type="PIRSF" id="PIRSF016202">
    <property type="entry name" value="PH1107"/>
    <property type="match status" value="1"/>
</dbReference>
<keyword evidence="1" id="KW-0328">Glycosyltransferase</keyword>
<evidence type="ECO:0000256" key="1">
    <source>
        <dbReference type="ARBA" id="ARBA00022676"/>
    </source>
</evidence>
<dbReference type="InterPro" id="IPR007184">
    <property type="entry name" value="Mannoside_phosphorylase"/>
</dbReference>
<gene>
    <name evidence="4" type="ORF">ACHKAR_08300</name>
</gene>
<dbReference type="PANTHER" id="PTHR34106">
    <property type="entry name" value="GLYCOSIDASE"/>
    <property type="match status" value="1"/>
</dbReference>
<dbReference type="Proteomes" id="UP001610063">
    <property type="component" value="Unassembled WGS sequence"/>
</dbReference>
<evidence type="ECO:0000313" key="4">
    <source>
        <dbReference type="EMBL" id="MFH6983434.1"/>
    </source>
</evidence>
<dbReference type="RefSeq" id="WP_395416998.1">
    <property type="nucleotide sequence ID" value="NZ_JBIPKE010000015.1"/>
</dbReference>
<dbReference type="GO" id="GO:0016787">
    <property type="term" value="F:hydrolase activity"/>
    <property type="evidence" value="ECO:0007669"/>
    <property type="project" value="UniProtKB-KW"/>
</dbReference>
<keyword evidence="2" id="KW-0808">Transferase</keyword>
<dbReference type="CDD" id="cd18612">
    <property type="entry name" value="GH130_Lin0857-like"/>
    <property type="match status" value="1"/>
</dbReference>
<reference evidence="4 5" key="1">
    <citation type="journal article" date="2013" name="Int. J. Syst. Evol. Microbiol.">
        <title>Marinoscillum luteum sp. nov., isolated from marine sediment.</title>
        <authorList>
            <person name="Cha I.T."/>
            <person name="Park S.J."/>
            <person name="Kim S.J."/>
            <person name="Kim J.G."/>
            <person name="Jung M.Y."/>
            <person name="Shin K.S."/>
            <person name="Kwon K.K."/>
            <person name="Yang S.H."/>
            <person name="Seo Y.S."/>
            <person name="Rhee S.K."/>
        </authorList>
    </citation>
    <scope>NUCLEOTIDE SEQUENCE [LARGE SCALE GENOMIC DNA]</scope>
    <source>
        <strain evidence="4 5">KCTC 23939</strain>
    </source>
</reference>
<sequence>MDITNRFSENPILTPKMVKPSTPSVGIECLLNPGVFWFQGKVWLLVRVAERPEQQEGTTTLPIYNQAGQLELMTFRNDDPKFDDSDKRVFEYDGAHYLSTLSHLRLLSSHDGIHFSEDPEYGPIFPLGEQETFGIEDCRVSQIGDTYYLTYTKVSPTGVGVGLITTTDWKHFDRKGMIFPAHNKDCALFEERIGGKYYALHRPSSPSIGGNYIWIAQSPDLEHWGHHQCIATTRAGYWDCARVGAGAAPIKTEAGWLEIYHGANEAHRYCLGALLLDLQNPSRVLARSEEPIMEPLAGYEQTGFFGNVVFTNGHLVEGDTVTIYYGASDEVICGAQLSIKEVLKSLGR</sequence>
<dbReference type="EMBL" id="JBIPKE010000015">
    <property type="protein sequence ID" value="MFH6983434.1"/>
    <property type="molecule type" value="Genomic_DNA"/>
</dbReference>
<dbReference type="Gene3D" id="2.115.10.20">
    <property type="entry name" value="Glycosyl hydrolase domain, family 43"/>
    <property type="match status" value="1"/>
</dbReference>
<organism evidence="4 5">
    <name type="scientific">Marinoscillum luteum</name>
    <dbReference type="NCBI Taxonomy" id="861051"/>
    <lineage>
        <taxon>Bacteria</taxon>
        <taxon>Pseudomonadati</taxon>
        <taxon>Bacteroidota</taxon>
        <taxon>Cytophagia</taxon>
        <taxon>Cytophagales</taxon>
        <taxon>Reichenbachiellaceae</taxon>
        <taxon>Marinoscillum</taxon>
    </lineage>
</organism>
<evidence type="ECO:0000313" key="5">
    <source>
        <dbReference type="Proteomes" id="UP001610063"/>
    </source>
</evidence>
<accession>A0ABW7NAF0</accession>
<name>A0ABW7NAF0_9BACT</name>
<evidence type="ECO:0000256" key="3">
    <source>
        <dbReference type="ARBA" id="ARBA00024356"/>
    </source>
</evidence>
<evidence type="ECO:0000256" key="2">
    <source>
        <dbReference type="ARBA" id="ARBA00022679"/>
    </source>
</evidence>
<dbReference type="InterPro" id="IPR023296">
    <property type="entry name" value="Glyco_hydro_beta-prop_sf"/>
</dbReference>
<comment type="caution">
    <text evidence="4">The sequence shown here is derived from an EMBL/GenBank/DDBJ whole genome shotgun (WGS) entry which is preliminary data.</text>
</comment>
<dbReference type="SUPFAM" id="SSF75005">
    <property type="entry name" value="Arabinanase/levansucrase/invertase"/>
    <property type="match status" value="1"/>
</dbReference>
<keyword evidence="5" id="KW-1185">Reference proteome</keyword>
<comment type="similarity">
    <text evidence="3">Belongs to the glycosyl hydrolase 130 family.</text>
</comment>
<protein>
    <submittedName>
        <fullName evidence="4">Glycoside hydrolase family 130 protein</fullName>
    </submittedName>
</protein>
<dbReference type="PANTHER" id="PTHR34106:SF5">
    <property type="entry name" value="GLYCOSIDASE"/>
    <property type="match status" value="1"/>
</dbReference>